<protein>
    <submittedName>
        <fullName evidence="1">Uncharacterized protein</fullName>
    </submittedName>
</protein>
<sequence>MKRIELQIMTGSLVTDQVSMDFARLTMTPYFKTALVLLIACSQLAEGFLIAGDACSFDNKCTCSINRIDCSYRYLTAVSDFSSYHKQADYIGLNLNFITSVPANAFVTLFSASSRRILIRLDNNRINGVDVDAFKGHLLKQQQFTNHSIRFGKNRRVVVPVCTEQPLNKH</sequence>
<organism evidence="1">
    <name type="scientific">Magallana gigas</name>
    <name type="common">Pacific oyster</name>
    <name type="synonym">Crassostrea gigas</name>
    <dbReference type="NCBI Taxonomy" id="29159"/>
    <lineage>
        <taxon>Eukaryota</taxon>
        <taxon>Metazoa</taxon>
        <taxon>Spiralia</taxon>
        <taxon>Lophotrochozoa</taxon>
        <taxon>Mollusca</taxon>
        <taxon>Bivalvia</taxon>
        <taxon>Autobranchia</taxon>
        <taxon>Pteriomorphia</taxon>
        <taxon>Ostreida</taxon>
        <taxon>Ostreoidea</taxon>
        <taxon>Ostreidae</taxon>
        <taxon>Magallana</taxon>
    </lineage>
</organism>
<dbReference type="InterPro" id="IPR032675">
    <property type="entry name" value="LRR_dom_sf"/>
</dbReference>
<dbReference type="Gene3D" id="3.80.10.10">
    <property type="entry name" value="Ribonuclease Inhibitor"/>
    <property type="match status" value="1"/>
</dbReference>
<dbReference type="AlphaFoldDB" id="K1QNI1"/>
<reference evidence="1" key="1">
    <citation type="journal article" date="2012" name="Nature">
        <title>The oyster genome reveals stress adaptation and complexity of shell formation.</title>
        <authorList>
            <person name="Zhang G."/>
            <person name="Fang X."/>
            <person name="Guo X."/>
            <person name="Li L."/>
            <person name="Luo R."/>
            <person name="Xu F."/>
            <person name="Yang P."/>
            <person name="Zhang L."/>
            <person name="Wang X."/>
            <person name="Qi H."/>
            <person name="Xiong Z."/>
            <person name="Que H."/>
            <person name="Xie Y."/>
            <person name="Holland P.W."/>
            <person name="Paps J."/>
            <person name="Zhu Y."/>
            <person name="Wu F."/>
            <person name="Chen Y."/>
            <person name="Wang J."/>
            <person name="Peng C."/>
            <person name="Meng J."/>
            <person name="Yang L."/>
            <person name="Liu J."/>
            <person name="Wen B."/>
            <person name="Zhang N."/>
            <person name="Huang Z."/>
            <person name="Zhu Q."/>
            <person name="Feng Y."/>
            <person name="Mount A."/>
            <person name="Hedgecock D."/>
            <person name="Xu Z."/>
            <person name="Liu Y."/>
            <person name="Domazet-Loso T."/>
            <person name="Du Y."/>
            <person name="Sun X."/>
            <person name="Zhang S."/>
            <person name="Liu B."/>
            <person name="Cheng P."/>
            <person name="Jiang X."/>
            <person name="Li J."/>
            <person name="Fan D."/>
            <person name="Wang W."/>
            <person name="Fu W."/>
            <person name="Wang T."/>
            <person name="Wang B."/>
            <person name="Zhang J."/>
            <person name="Peng Z."/>
            <person name="Li Y."/>
            <person name="Li N."/>
            <person name="Wang J."/>
            <person name="Chen M."/>
            <person name="He Y."/>
            <person name="Tan F."/>
            <person name="Song X."/>
            <person name="Zheng Q."/>
            <person name="Huang R."/>
            <person name="Yang H."/>
            <person name="Du X."/>
            <person name="Chen L."/>
            <person name="Yang M."/>
            <person name="Gaffney P.M."/>
            <person name="Wang S."/>
            <person name="Luo L."/>
            <person name="She Z."/>
            <person name="Ming Y."/>
            <person name="Huang W."/>
            <person name="Zhang S."/>
            <person name="Huang B."/>
            <person name="Zhang Y."/>
            <person name="Qu T."/>
            <person name="Ni P."/>
            <person name="Miao G."/>
            <person name="Wang J."/>
            <person name="Wang Q."/>
            <person name="Steinberg C.E."/>
            <person name="Wang H."/>
            <person name="Li N."/>
            <person name="Qian L."/>
            <person name="Zhang G."/>
            <person name="Li Y."/>
            <person name="Yang H."/>
            <person name="Liu X."/>
            <person name="Wang J."/>
            <person name="Yin Y."/>
            <person name="Wang J."/>
        </authorList>
    </citation>
    <scope>NUCLEOTIDE SEQUENCE [LARGE SCALE GENOMIC DNA]</scope>
    <source>
        <strain evidence="1">05x7-T-G4-1.051#20</strain>
    </source>
</reference>
<accession>K1QNI1</accession>
<dbReference type="HOGENOM" id="CLU_1572125_0_0_1"/>
<name>K1QNI1_MAGGI</name>
<evidence type="ECO:0000313" key="1">
    <source>
        <dbReference type="EMBL" id="EKC38442.1"/>
    </source>
</evidence>
<dbReference type="EMBL" id="JH819182">
    <property type="protein sequence ID" value="EKC38442.1"/>
    <property type="molecule type" value="Genomic_DNA"/>
</dbReference>
<gene>
    <name evidence="1" type="ORF">CGI_10028055</name>
</gene>
<proteinExistence type="predicted"/>
<dbReference type="InParanoid" id="K1QNI1"/>